<sequence>MKTAVLSILIIGLGAILNSSKPISTSANAKDVSKVSSEVRAKDFVETIESLGYFKYADPENIERLKKSHLESFDPEGAWGGIWDDETNLPLDYRYYFCDGEYVFEQGGFTGILEEMDLTFKKIGFKLSIENHYEEWDSDNQWLNHRITLNGTEYVIFKNFTRGYGWGEAVQRLAEIVNSELAKQKKDERIYLINGGNDGALIFLNDGLYKYFYETFTDPQWKPLAVSEWAKLMGVQEMELD</sequence>
<accession>A0A7H0VHD9</accession>
<keyword evidence="2" id="KW-1185">Reference proteome</keyword>
<gene>
    <name evidence="1" type="ORF">H4K34_04680</name>
</gene>
<dbReference type="Proteomes" id="UP000516305">
    <property type="component" value="Chromosome"/>
</dbReference>
<evidence type="ECO:0000313" key="1">
    <source>
        <dbReference type="EMBL" id="QNR25137.1"/>
    </source>
</evidence>
<dbReference type="EMBL" id="CP060139">
    <property type="protein sequence ID" value="QNR25137.1"/>
    <property type="molecule type" value="Genomic_DNA"/>
</dbReference>
<protein>
    <submittedName>
        <fullName evidence="1">Uncharacterized protein</fullName>
    </submittedName>
</protein>
<proteinExistence type="predicted"/>
<reference evidence="1 2" key="1">
    <citation type="submission" date="2020-08" db="EMBL/GenBank/DDBJ databases">
        <title>Croceimicrobium hydrocarbonivorans gen. nov., sp. nov., a novel marine bacterium isolated from a bacterial consortium that degrades polyethylene terephthalate.</title>
        <authorList>
            <person name="Liu R."/>
        </authorList>
    </citation>
    <scope>NUCLEOTIDE SEQUENCE [LARGE SCALE GENOMIC DNA]</scope>
    <source>
        <strain evidence="1 2">A20-9</strain>
    </source>
</reference>
<organism evidence="1 2">
    <name type="scientific">Croceimicrobium hydrocarbonivorans</name>
    <dbReference type="NCBI Taxonomy" id="2761580"/>
    <lineage>
        <taxon>Bacteria</taxon>
        <taxon>Pseudomonadati</taxon>
        <taxon>Bacteroidota</taxon>
        <taxon>Flavobacteriia</taxon>
        <taxon>Flavobacteriales</taxon>
        <taxon>Owenweeksiaceae</taxon>
        <taxon>Croceimicrobium</taxon>
    </lineage>
</organism>
<dbReference type="RefSeq" id="WP_210759663.1">
    <property type="nucleotide sequence ID" value="NZ_CP060139.1"/>
</dbReference>
<name>A0A7H0VHD9_9FLAO</name>
<evidence type="ECO:0000313" key="2">
    <source>
        <dbReference type="Proteomes" id="UP000516305"/>
    </source>
</evidence>
<dbReference type="KEGG" id="chyd:H4K34_04680"/>
<dbReference type="AlphaFoldDB" id="A0A7H0VHD9"/>